<evidence type="ECO:0008006" key="2">
    <source>
        <dbReference type="Google" id="ProtNLM"/>
    </source>
</evidence>
<dbReference type="InterPro" id="IPR007508">
    <property type="entry name" value="DtdA"/>
</dbReference>
<protein>
    <recommendedName>
        <fullName evidence="2">D-tyrosyl-tRNA(Tyr) deacylase</fullName>
    </recommendedName>
</protein>
<dbReference type="PANTHER" id="PTHR34667">
    <property type="entry name" value="D-AMINOACYL-TRNA DEACYLASE"/>
    <property type="match status" value="1"/>
</dbReference>
<dbReference type="Pfam" id="PF04414">
    <property type="entry name" value="tRNA_deacylase"/>
    <property type="match status" value="1"/>
</dbReference>
<reference evidence="1" key="1">
    <citation type="submission" date="2018-05" db="EMBL/GenBank/DDBJ databases">
        <authorList>
            <person name="Lanie J.A."/>
            <person name="Ng W.-L."/>
            <person name="Kazmierczak K.M."/>
            <person name="Andrzejewski T.M."/>
            <person name="Davidsen T.M."/>
            <person name="Wayne K.J."/>
            <person name="Tettelin H."/>
            <person name="Glass J.I."/>
            <person name="Rusch D."/>
            <person name="Podicherti R."/>
            <person name="Tsui H.-C.T."/>
            <person name="Winkler M.E."/>
        </authorList>
    </citation>
    <scope>NUCLEOTIDE SEQUENCE</scope>
</reference>
<sequence length="143" mass="16019">KFSEFQITIEATHHGPTALNKPALFIEIGTTEKEWNDVNLCNSIGQMIVDVMKRQQKSYPIAICFGGTHYSEKFTNELIHGKYSLGTVIPKHALGYIDQSLFSHIIKRNNGATAALLDWNGMGKNKQKILEMLGTTDLEVIKL</sequence>
<dbReference type="AlphaFoldDB" id="A0A382WCW9"/>
<dbReference type="GO" id="GO:0051499">
    <property type="term" value="F:D-aminoacyl-tRNA deacylase activity"/>
    <property type="evidence" value="ECO:0007669"/>
    <property type="project" value="InterPro"/>
</dbReference>
<organism evidence="1">
    <name type="scientific">marine metagenome</name>
    <dbReference type="NCBI Taxonomy" id="408172"/>
    <lineage>
        <taxon>unclassified sequences</taxon>
        <taxon>metagenomes</taxon>
        <taxon>ecological metagenomes</taxon>
    </lineage>
</organism>
<gene>
    <name evidence="1" type="ORF">METZ01_LOCUS409194</name>
</gene>
<dbReference type="Gene3D" id="3.40.50.10700">
    <property type="entry name" value="AF0625-like"/>
    <property type="match status" value="1"/>
</dbReference>
<evidence type="ECO:0000313" key="1">
    <source>
        <dbReference type="EMBL" id="SVD56340.1"/>
    </source>
</evidence>
<proteinExistence type="predicted"/>
<dbReference type="PANTHER" id="PTHR34667:SF1">
    <property type="entry name" value="D-AMINOACYL-TRNA DEACYLASE"/>
    <property type="match status" value="1"/>
</dbReference>
<name>A0A382WCW9_9ZZZZ</name>
<dbReference type="SUPFAM" id="SSF142535">
    <property type="entry name" value="AF0625-like"/>
    <property type="match status" value="1"/>
</dbReference>
<accession>A0A382WCW9</accession>
<dbReference type="Gene3D" id="3.40.630.50">
    <property type="entry name" value="AF0625-like"/>
    <property type="match status" value="1"/>
</dbReference>
<dbReference type="EMBL" id="UINC01158677">
    <property type="protein sequence ID" value="SVD56340.1"/>
    <property type="molecule type" value="Genomic_DNA"/>
</dbReference>
<feature type="non-terminal residue" evidence="1">
    <location>
        <position position="1"/>
    </location>
</feature>